<dbReference type="AlphaFoldDB" id="A0A2G5T8F6"/>
<evidence type="ECO:0008006" key="4">
    <source>
        <dbReference type="Google" id="ProtNLM"/>
    </source>
</evidence>
<dbReference type="InterPro" id="IPR053220">
    <property type="entry name" value="Nematode_rcpt-like_serp_H"/>
</dbReference>
<gene>
    <name evidence="2" type="primary">Cnig_chr_V.g17162</name>
    <name evidence="2" type="ORF">B9Z55_017162</name>
</gene>
<dbReference type="InterPro" id="IPR019422">
    <property type="entry name" value="7TM_GPCR_serpentine_rcpt_Srh"/>
</dbReference>
<accession>A0A2G5T8F6</accession>
<feature type="transmembrane region" description="Helical" evidence="1">
    <location>
        <begin position="166"/>
        <end position="185"/>
    </location>
</feature>
<sequence length="371" mass="42483">MYPLSPEVLRLLAEPTNYTYDDFSLIGSACNHIHKARITEAEYLLYLHLIAFVSTLFTLLAAYCIVFKSSQSMGQFKWCLLNLQIWTYITDFMIGSAAAPRAFFPIIGGRPLGFLVYLGMDIPLMIYIGFGCFGAMVASVTLLFLYRHQVTVNPNSYFHCHRFFRIAVVVVNYVLYVNVTVPGLLTAPEDQLEAKIETLRNEACPAKDIMHENSYILQSSWTLLLPYFCFMIVFVGAECGLMALHCSWILFFSTLTRKLSRKTRRMQVKFLFALLAQIAIPTTLCYAPIFYFAITTIIDHYWQFANDVCVLIISTHGLISATCLLLFYDCYRDHILYWICLRKYNKSSGFNTEGPSRNSIMMTNVQVNVMT</sequence>
<protein>
    <recommendedName>
        <fullName evidence="4">G-protein coupled receptors family 1 profile domain-containing protein</fullName>
    </recommendedName>
</protein>
<evidence type="ECO:0000256" key="1">
    <source>
        <dbReference type="SAM" id="Phobius"/>
    </source>
</evidence>
<organism evidence="2 3">
    <name type="scientific">Caenorhabditis nigoni</name>
    <dbReference type="NCBI Taxonomy" id="1611254"/>
    <lineage>
        <taxon>Eukaryota</taxon>
        <taxon>Metazoa</taxon>
        <taxon>Ecdysozoa</taxon>
        <taxon>Nematoda</taxon>
        <taxon>Chromadorea</taxon>
        <taxon>Rhabditida</taxon>
        <taxon>Rhabditina</taxon>
        <taxon>Rhabditomorpha</taxon>
        <taxon>Rhabditoidea</taxon>
        <taxon>Rhabditidae</taxon>
        <taxon>Peloderinae</taxon>
        <taxon>Caenorhabditis</taxon>
    </lineage>
</organism>
<dbReference type="EMBL" id="PDUG01000005">
    <property type="protein sequence ID" value="PIC23469.1"/>
    <property type="molecule type" value="Genomic_DNA"/>
</dbReference>
<feature type="transmembrane region" description="Helical" evidence="1">
    <location>
        <begin position="271"/>
        <end position="298"/>
    </location>
</feature>
<feature type="transmembrane region" description="Helical" evidence="1">
    <location>
        <begin position="43"/>
        <end position="66"/>
    </location>
</feature>
<dbReference type="PANTHER" id="PTHR22941:SF33">
    <property type="entry name" value="SERPENTINE RECEPTOR, CLASS H"/>
    <property type="match status" value="1"/>
</dbReference>
<name>A0A2G5T8F6_9PELO</name>
<dbReference type="Proteomes" id="UP000230233">
    <property type="component" value="Chromosome V"/>
</dbReference>
<feature type="transmembrane region" description="Helical" evidence="1">
    <location>
        <begin position="304"/>
        <end position="328"/>
    </location>
</feature>
<keyword evidence="1" id="KW-0812">Transmembrane</keyword>
<feature type="transmembrane region" description="Helical" evidence="1">
    <location>
        <begin position="224"/>
        <end position="251"/>
    </location>
</feature>
<evidence type="ECO:0000313" key="3">
    <source>
        <dbReference type="Proteomes" id="UP000230233"/>
    </source>
</evidence>
<keyword evidence="1" id="KW-0472">Membrane</keyword>
<dbReference type="Pfam" id="PF10318">
    <property type="entry name" value="7TM_GPCR_Srh"/>
    <property type="match status" value="1"/>
</dbReference>
<dbReference type="SUPFAM" id="SSF81321">
    <property type="entry name" value="Family A G protein-coupled receptor-like"/>
    <property type="match status" value="1"/>
</dbReference>
<feature type="transmembrane region" description="Helical" evidence="1">
    <location>
        <begin position="124"/>
        <end position="146"/>
    </location>
</feature>
<dbReference type="PANTHER" id="PTHR22941">
    <property type="entry name" value="SERPENTINE RECEPTOR"/>
    <property type="match status" value="1"/>
</dbReference>
<dbReference type="OrthoDB" id="5800592at2759"/>
<keyword evidence="3" id="KW-1185">Reference proteome</keyword>
<keyword evidence="1" id="KW-1133">Transmembrane helix</keyword>
<reference evidence="3" key="1">
    <citation type="submission" date="2017-10" db="EMBL/GenBank/DDBJ databases">
        <title>Rapid genome shrinkage in a self-fertile nematode reveals novel sperm competition proteins.</title>
        <authorList>
            <person name="Yin D."/>
            <person name="Schwarz E.M."/>
            <person name="Thomas C.G."/>
            <person name="Felde R.L."/>
            <person name="Korf I.F."/>
            <person name="Cutter A.D."/>
            <person name="Schartner C.M."/>
            <person name="Ralston E.J."/>
            <person name="Meyer B.J."/>
            <person name="Haag E.S."/>
        </authorList>
    </citation>
    <scope>NUCLEOTIDE SEQUENCE [LARGE SCALE GENOMIC DNA]</scope>
    <source>
        <strain evidence="3">JU1422</strain>
    </source>
</reference>
<evidence type="ECO:0000313" key="2">
    <source>
        <dbReference type="EMBL" id="PIC23469.1"/>
    </source>
</evidence>
<proteinExistence type="predicted"/>
<feature type="transmembrane region" description="Helical" evidence="1">
    <location>
        <begin position="78"/>
        <end position="104"/>
    </location>
</feature>
<comment type="caution">
    <text evidence="2">The sequence shown here is derived from an EMBL/GenBank/DDBJ whole genome shotgun (WGS) entry which is preliminary data.</text>
</comment>